<gene>
    <name evidence="1" type="ORF">V6N11_083894</name>
</gene>
<reference evidence="1 2" key="1">
    <citation type="journal article" date="2024" name="G3 (Bethesda)">
        <title>Genome assembly of Hibiscus sabdariffa L. provides insights into metabolisms of medicinal natural products.</title>
        <authorList>
            <person name="Kim T."/>
        </authorList>
    </citation>
    <scope>NUCLEOTIDE SEQUENCE [LARGE SCALE GENOMIC DNA]</scope>
    <source>
        <strain evidence="1">TK-2024</strain>
        <tissue evidence="1">Old leaves</tissue>
    </source>
</reference>
<keyword evidence="2" id="KW-1185">Reference proteome</keyword>
<evidence type="ECO:0000313" key="1">
    <source>
        <dbReference type="EMBL" id="KAK8998506.1"/>
    </source>
</evidence>
<comment type="caution">
    <text evidence="1">The sequence shown here is derived from an EMBL/GenBank/DDBJ whole genome shotgun (WGS) entry which is preliminary data.</text>
</comment>
<name>A0ABR2QDD8_9ROSI</name>
<organism evidence="1 2">
    <name type="scientific">Hibiscus sabdariffa</name>
    <name type="common">roselle</name>
    <dbReference type="NCBI Taxonomy" id="183260"/>
    <lineage>
        <taxon>Eukaryota</taxon>
        <taxon>Viridiplantae</taxon>
        <taxon>Streptophyta</taxon>
        <taxon>Embryophyta</taxon>
        <taxon>Tracheophyta</taxon>
        <taxon>Spermatophyta</taxon>
        <taxon>Magnoliopsida</taxon>
        <taxon>eudicotyledons</taxon>
        <taxon>Gunneridae</taxon>
        <taxon>Pentapetalae</taxon>
        <taxon>rosids</taxon>
        <taxon>malvids</taxon>
        <taxon>Malvales</taxon>
        <taxon>Malvaceae</taxon>
        <taxon>Malvoideae</taxon>
        <taxon>Hibiscus</taxon>
    </lineage>
</organism>
<protein>
    <submittedName>
        <fullName evidence="1">Uncharacterized protein</fullName>
    </submittedName>
</protein>
<dbReference type="EMBL" id="JBBPBN010000041">
    <property type="protein sequence ID" value="KAK8998506.1"/>
    <property type="molecule type" value="Genomic_DNA"/>
</dbReference>
<evidence type="ECO:0000313" key="2">
    <source>
        <dbReference type="Proteomes" id="UP001396334"/>
    </source>
</evidence>
<sequence>MLHASLNQVGGLELHIGSRLSGRAIEMKVKREQPAAFPCPPSPEIDHVEIQVRWPRNHPLRKPHFELPSFEQIQCSYQNKYLEPAGHRRKVALTMAEFESKSDSETPMATCCDDLLLLLQMVQENG</sequence>
<proteinExistence type="predicted"/>
<dbReference type="Proteomes" id="UP001396334">
    <property type="component" value="Unassembled WGS sequence"/>
</dbReference>
<accession>A0ABR2QDD8</accession>